<dbReference type="Pfam" id="PF01798">
    <property type="entry name" value="Nop"/>
    <property type="match status" value="1"/>
</dbReference>
<dbReference type="Gene3D" id="1.10.287.4070">
    <property type="match status" value="1"/>
</dbReference>
<evidence type="ECO:0000256" key="4">
    <source>
        <dbReference type="ARBA" id="ARBA00023242"/>
    </source>
</evidence>
<protein>
    <recommendedName>
        <fullName evidence="5">Nucleolar protein 56</fullName>
    </recommendedName>
</protein>
<evidence type="ECO:0000256" key="2">
    <source>
        <dbReference type="ARBA" id="ARBA00009211"/>
    </source>
</evidence>
<feature type="compositionally biased region" description="Basic and acidic residues" evidence="6">
    <location>
        <begin position="493"/>
        <end position="516"/>
    </location>
</feature>
<comment type="subcellular location">
    <subcellularLocation>
        <location evidence="1">Nucleus</location>
        <location evidence="1">Nucleolus</location>
    </subcellularLocation>
</comment>
<dbReference type="InterPro" id="IPR036070">
    <property type="entry name" value="Nop_dom_sf"/>
</dbReference>
<evidence type="ECO:0000259" key="7">
    <source>
        <dbReference type="PROSITE" id="PS51358"/>
    </source>
</evidence>
<evidence type="ECO:0000256" key="1">
    <source>
        <dbReference type="ARBA" id="ARBA00004604"/>
    </source>
</evidence>
<dbReference type="InterPro" id="IPR012976">
    <property type="entry name" value="NOSIC"/>
</dbReference>
<feature type="compositionally biased region" description="Basic and acidic residues" evidence="6">
    <location>
        <begin position="433"/>
        <end position="442"/>
    </location>
</feature>
<keyword evidence="3" id="KW-0690">Ribosome biogenesis</keyword>
<evidence type="ECO:0000256" key="5">
    <source>
        <dbReference type="ARBA" id="ARBA00040742"/>
    </source>
</evidence>
<keyword evidence="4" id="KW-0539">Nucleus</keyword>
<sequence>MSGTNTLYVLFENSVGYALFLVKAPGGVIENEKDITDYSRFATLINMTAFKPFLQPESALTSIQNISTGTLGSDLEDFLRTNLPISGSKKPSSFRLGVSETKLGAAIQLGLNVTCQTDQHIQHIIRGIRLHFHKFVDIPEEDLDRAQLALAHAYSRSQVKFDVNRTDNMVKQAVFLFDQLEKDINMLGMRVKEWYGGHFPELPKIVVDNIIFAKIVIHIRDKATVNDEMIQQLEEITQDGAMAKNIVSAAKVSMGYDLSDIDIDHIVLFAQRTVDLAQYREELRGYLTHKMTSVAPNLTALLGVLVAARLVSHAGSLTSLSKSPASTIQILGAEKALFRALKSRSNTPKYGLLFNSGPVQRVPAKNKGRISRYLANKCALACRIDSFGEELTGEYGKAMKDQVELRVDELREGREIKGKEKNVDVMTKVSVRLNERQGMLKDEDAEEETSKKAKKDKKEKKDKEEKKGKEEKKEKKKDKEEKKEKKDKKEKKEKKNKEEEEVKKEKRSQSSKDEDKKKKKDKKEKKTK</sequence>
<feature type="compositionally biased region" description="Basic and acidic residues" evidence="6">
    <location>
        <begin position="459"/>
        <end position="484"/>
    </location>
</feature>
<evidence type="ECO:0000256" key="3">
    <source>
        <dbReference type="ARBA" id="ARBA00022517"/>
    </source>
</evidence>
<comment type="similarity">
    <text evidence="2">Belongs to the NOP5/NOP56 family.</text>
</comment>
<evidence type="ECO:0000256" key="6">
    <source>
        <dbReference type="SAM" id="MobiDB-lite"/>
    </source>
</evidence>
<dbReference type="EMBL" id="JARBJD010000099">
    <property type="protein sequence ID" value="KAK2952823.1"/>
    <property type="molecule type" value="Genomic_DNA"/>
</dbReference>
<gene>
    <name evidence="8" type="ORF">BLNAU_12291</name>
</gene>
<dbReference type="Proteomes" id="UP001281761">
    <property type="component" value="Unassembled WGS sequence"/>
</dbReference>
<dbReference type="Pfam" id="PF08156">
    <property type="entry name" value="NOP5NT"/>
    <property type="match status" value="1"/>
</dbReference>
<evidence type="ECO:0000313" key="8">
    <source>
        <dbReference type="EMBL" id="KAK2952823.1"/>
    </source>
</evidence>
<dbReference type="InterPro" id="IPR002687">
    <property type="entry name" value="Nop_dom"/>
</dbReference>
<dbReference type="SUPFAM" id="SSF89124">
    <property type="entry name" value="Nop domain"/>
    <property type="match status" value="1"/>
</dbReference>
<proteinExistence type="inferred from homology"/>
<dbReference type="Gene3D" id="1.10.246.90">
    <property type="entry name" value="Nop domain"/>
    <property type="match status" value="1"/>
</dbReference>
<dbReference type="SMART" id="SM00931">
    <property type="entry name" value="NOSIC"/>
    <property type="match status" value="1"/>
</dbReference>
<comment type="caution">
    <text evidence="8">The sequence shown here is derived from an EMBL/GenBank/DDBJ whole genome shotgun (WGS) entry which is preliminary data.</text>
</comment>
<dbReference type="PANTHER" id="PTHR10894">
    <property type="entry name" value="NUCLEOLAR PROTEIN 5 NUCLEOLAR PROTEIN NOP5 NOP58"/>
    <property type="match status" value="1"/>
</dbReference>
<dbReference type="PROSITE" id="PS51358">
    <property type="entry name" value="NOP"/>
    <property type="match status" value="1"/>
</dbReference>
<evidence type="ECO:0000313" key="9">
    <source>
        <dbReference type="Proteomes" id="UP001281761"/>
    </source>
</evidence>
<dbReference type="InterPro" id="IPR045056">
    <property type="entry name" value="Nop56/Nop58"/>
</dbReference>
<dbReference type="InterPro" id="IPR012974">
    <property type="entry name" value="NOP58/56_N"/>
</dbReference>
<feature type="region of interest" description="Disordered" evidence="6">
    <location>
        <begin position="428"/>
        <end position="528"/>
    </location>
</feature>
<dbReference type="InterPro" id="IPR042239">
    <property type="entry name" value="Nop_C"/>
</dbReference>
<feature type="compositionally biased region" description="Basic residues" evidence="6">
    <location>
        <begin position="517"/>
        <end position="528"/>
    </location>
</feature>
<name>A0ABQ9XK68_9EUKA</name>
<organism evidence="8 9">
    <name type="scientific">Blattamonas nauphoetae</name>
    <dbReference type="NCBI Taxonomy" id="2049346"/>
    <lineage>
        <taxon>Eukaryota</taxon>
        <taxon>Metamonada</taxon>
        <taxon>Preaxostyla</taxon>
        <taxon>Oxymonadida</taxon>
        <taxon>Blattamonas</taxon>
    </lineage>
</organism>
<dbReference type="PANTHER" id="PTHR10894:SF0">
    <property type="entry name" value="NUCLEOLAR PROTEIN 56"/>
    <property type="match status" value="1"/>
</dbReference>
<feature type="domain" description="Nop" evidence="7">
    <location>
        <begin position="294"/>
        <end position="412"/>
    </location>
</feature>
<keyword evidence="9" id="KW-1185">Reference proteome</keyword>
<reference evidence="8 9" key="1">
    <citation type="journal article" date="2022" name="bioRxiv">
        <title>Genomics of Preaxostyla Flagellates Illuminates Evolutionary Transitions and the Path Towards Mitochondrial Loss.</title>
        <authorList>
            <person name="Novak L.V.F."/>
            <person name="Treitli S.C."/>
            <person name="Pyrih J."/>
            <person name="Halakuc P."/>
            <person name="Pipaliya S.V."/>
            <person name="Vacek V."/>
            <person name="Brzon O."/>
            <person name="Soukal P."/>
            <person name="Eme L."/>
            <person name="Dacks J.B."/>
            <person name="Karnkowska A."/>
            <person name="Elias M."/>
            <person name="Hampl V."/>
        </authorList>
    </citation>
    <scope>NUCLEOTIDE SEQUENCE [LARGE SCALE GENOMIC DNA]</scope>
    <source>
        <strain evidence="8">NAU3</strain>
        <tissue evidence="8">Gut</tissue>
    </source>
</reference>
<accession>A0ABQ9XK68</accession>